<reference evidence="1" key="1">
    <citation type="submission" date="2022-04" db="EMBL/GenBank/DDBJ databases">
        <title>Jade perch genome.</title>
        <authorList>
            <person name="Chao B."/>
        </authorList>
    </citation>
    <scope>NUCLEOTIDE SEQUENCE</scope>
    <source>
        <strain evidence="1">CB-2022</strain>
    </source>
</reference>
<dbReference type="EMBL" id="CM041553">
    <property type="protein sequence ID" value="KAI3353043.1"/>
    <property type="molecule type" value="Genomic_DNA"/>
</dbReference>
<keyword evidence="2" id="KW-1185">Reference proteome</keyword>
<gene>
    <name evidence="1" type="ORF">L3Q82_019237</name>
</gene>
<evidence type="ECO:0000313" key="1">
    <source>
        <dbReference type="EMBL" id="KAI3353043.1"/>
    </source>
</evidence>
<comment type="caution">
    <text evidence="1">The sequence shown here is derived from an EMBL/GenBank/DDBJ whole genome shotgun (WGS) entry which is preliminary data.</text>
</comment>
<proteinExistence type="predicted"/>
<organism evidence="1 2">
    <name type="scientific">Scortum barcoo</name>
    <name type="common">barcoo grunter</name>
    <dbReference type="NCBI Taxonomy" id="214431"/>
    <lineage>
        <taxon>Eukaryota</taxon>
        <taxon>Metazoa</taxon>
        <taxon>Chordata</taxon>
        <taxon>Craniata</taxon>
        <taxon>Vertebrata</taxon>
        <taxon>Euteleostomi</taxon>
        <taxon>Actinopterygii</taxon>
        <taxon>Neopterygii</taxon>
        <taxon>Teleostei</taxon>
        <taxon>Neoteleostei</taxon>
        <taxon>Acanthomorphata</taxon>
        <taxon>Eupercaria</taxon>
        <taxon>Centrarchiformes</taxon>
        <taxon>Terapontoidei</taxon>
        <taxon>Terapontidae</taxon>
        <taxon>Scortum</taxon>
    </lineage>
</organism>
<name>A0ACB8VBU3_9TELE</name>
<dbReference type="Proteomes" id="UP000831701">
    <property type="component" value="Chromosome 23"/>
</dbReference>
<evidence type="ECO:0000313" key="2">
    <source>
        <dbReference type="Proteomes" id="UP000831701"/>
    </source>
</evidence>
<protein>
    <submittedName>
        <fullName evidence="1">Uncharacterized protein</fullName>
    </submittedName>
</protein>
<sequence length="101" mass="10646">MWTPGSSAASTEGGERLLSTSPGRSCHPWRTSTPSGVGRKATKIIKDPSHPATNCSVCCRLADGSAAFEPEPPGSGKLHTAGHKTFKLCSQHHHFLTTPPL</sequence>
<feature type="non-terminal residue" evidence="1">
    <location>
        <position position="101"/>
    </location>
</feature>
<accession>A0ACB8VBU3</accession>